<protein>
    <recommendedName>
        <fullName evidence="3">Lipoprotein</fullName>
    </recommendedName>
</protein>
<dbReference type="AlphaFoldDB" id="A0A243WF38"/>
<gene>
    <name evidence="1" type="ORF">BXP70_13970</name>
</gene>
<reference evidence="1 2" key="1">
    <citation type="submission" date="2017-01" db="EMBL/GenBank/DDBJ databases">
        <title>A new Hymenobacter.</title>
        <authorList>
            <person name="Liang Y."/>
            <person name="Feng F."/>
        </authorList>
    </citation>
    <scope>NUCLEOTIDE SEQUENCE [LARGE SCALE GENOMIC DNA]</scope>
    <source>
        <strain evidence="1">MIMBbqt21</strain>
    </source>
</reference>
<name>A0A243WF38_9BACT</name>
<dbReference type="EMBL" id="MTSE01000006">
    <property type="protein sequence ID" value="OUJ73506.1"/>
    <property type="molecule type" value="Genomic_DNA"/>
</dbReference>
<evidence type="ECO:0000313" key="2">
    <source>
        <dbReference type="Proteomes" id="UP000194873"/>
    </source>
</evidence>
<sequence>MLRLPTQRTFKRTEAMYNWLYGLAILLLITACEARKSVVTQENAVPAVASDQTIIKHSLMAADTTAPFEPLGAQIDSLNGSPIARINGQVYWVETSGKPDLTHRLIDRDSLTIGSDSATVANMDSSGYGYDAIYTFRLVTPDGRARFTTVRHTMDFAPALSRELLVESTPDKPTFLGYLPQFNALIFQLWFVAEGTDWAESALLLLDAVSGKVRYTLFDHSGEDMHNGNALTTNGRVLLTRTAILHADGRRINITREKLRTAAVQLLNDRIALVLYENGNFYGKEFPAPKNNACVMTFDGRVLDSFPLRAAEIDYLDGTDLNYGYLRSTQTHYLFDLERKILYLLPRGQPLKRQTIHLKNLPVFKSPQRSSEVAISLQEGVGPSLRVYVDTINNKLRYQLLENKLQE</sequence>
<evidence type="ECO:0008006" key="3">
    <source>
        <dbReference type="Google" id="ProtNLM"/>
    </source>
</evidence>
<accession>A0A243WF38</accession>
<organism evidence="1 2">
    <name type="scientific">Hymenobacter crusticola</name>
    <dbReference type="NCBI Taxonomy" id="1770526"/>
    <lineage>
        <taxon>Bacteria</taxon>
        <taxon>Pseudomonadati</taxon>
        <taxon>Bacteroidota</taxon>
        <taxon>Cytophagia</taxon>
        <taxon>Cytophagales</taxon>
        <taxon>Hymenobacteraceae</taxon>
        <taxon>Hymenobacter</taxon>
    </lineage>
</organism>
<comment type="caution">
    <text evidence="1">The sequence shown here is derived from an EMBL/GenBank/DDBJ whole genome shotgun (WGS) entry which is preliminary data.</text>
</comment>
<keyword evidence="2" id="KW-1185">Reference proteome</keyword>
<dbReference type="Proteomes" id="UP000194873">
    <property type="component" value="Unassembled WGS sequence"/>
</dbReference>
<dbReference type="PROSITE" id="PS51257">
    <property type="entry name" value="PROKAR_LIPOPROTEIN"/>
    <property type="match status" value="1"/>
</dbReference>
<evidence type="ECO:0000313" key="1">
    <source>
        <dbReference type="EMBL" id="OUJ73506.1"/>
    </source>
</evidence>
<proteinExistence type="predicted"/>